<keyword evidence="3 6" id="KW-0732">Signal</keyword>
<dbReference type="InterPro" id="IPR013552">
    <property type="entry name" value="Thioester_dom"/>
</dbReference>
<dbReference type="Proteomes" id="UP000198582">
    <property type="component" value="Unassembled WGS sequence"/>
</dbReference>
<sequence length="381" mass="39169">MHGRSGLVKGGIAVLAAAAAVLVAAPAANADDGAAQGKVIPKSGTEGFSVNLEGGTSFVTELFGLKLSDGSMLKMYCVEIDTDLRTDQTMVEQPWTKYPNPKSPFTKNSDKINWVLHEGYPANDAAALQSTLGKKGVTLHDGLSEQEAVTATQAAVWHFSDGKNINRDKPLPYENADASADVLALYDYLTGSANTGIGQQPKPTLSVTPAKADGAAGTRIGPFTVATTGDVTDLASQLPEGVKLTDANGDALKTGDVKDGTKLYVDIPKDAKDGTGQFVLKAVGHLDTGRLFVGENYAKQPAQSLIVAQSEKTQVSANASVSWTAAGAVPTTAPSTPAGNNSGQAPLANTGVDASLPIGIGAALVLGGGAMLLLVRRRRSA</sequence>
<proteinExistence type="predicted"/>
<dbReference type="Pfam" id="PF08341">
    <property type="entry name" value="TED"/>
    <property type="match status" value="1"/>
</dbReference>
<reference evidence="8 9" key="1">
    <citation type="submission" date="2016-10" db="EMBL/GenBank/DDBJ databases">
        <authorList>
            <person name="de Groot N.N."/>
        </authorList>
    </citation>
    <scope>NUCLEOTIDE SEQUENCE [LARGE SCALE GENOMIC DNA]</scope>
    <source>
        <strain evidence="8 9">DSM 44993</strain>
    </source>
</reference>
<gene>
    <name evidence="8" type="ORF">SAMN04489732_101741</name>
</gene>
<name>A0A1H8RD04_9PSEU</name>
<dbReference type="AlphaFoldDB" id="A0A1H8RD04"/>
<evidence type="ECO:0000313" key="9">
    <source>
        <dbReference type="Proteomes" id="UP000198582"/>
    </source>
</evidence>
<dbReference type="EMBL" id="FOEF01000001">
    <property type="protein sequence ID" value="SEO64335.1"/>
    <property type="molecule type" value="Genomic_DNA"/>
</dbReference>
<dbReference type="PROSITE" id="PS51318">
    <property type="entry name" value="TAT"/>
    <property type="match status" value="1"/>
</dbReference>
<protein>
    <submittedName>
        <fullName evidence="8">LPXTG-motif cell wall anchor domain-containing protein/TQXA domain-containing protein</fullName>
    </submittedName>
</protein>
<evidence type="ECO:0000313" key="8">
    <source>
        <dbReference type="EMBL" id="SEO64335.1"/>
    </source>
</evidence>
<feature type="signal peptide" evidence="6">
    <location>
        <begin position="1"/>
        <end position="30"/>
    </location>
</feature>
<keyword evidence="5" id="KW-1133">Transmembrane helix</keyword>
<keyword evidence="5" id="KW-0812">Transmembrane</keyword>
<feature type="chain" id="PRO_5011657491" evidence="6">
    <location>
        <begin position="31"/>
        <end position="381"/>
    </location>
</feature>
<organism evidence="8 9">
    <name type="scientific">Amycolatopsis saalfeldensis</name>
    <dbReference type="NCBI Taxonomy" id="394193"/>
    <lineage>
        <taxon>Bacteria</taxon>
        <taxon>Bacillati</taxon>
        <taxon>Actinomycetota</taxon>
        <taxon>Actinomycetes</taxon>
        <taxon>Pseudonocardiales</taxon>
        <taxon>Pseudonocardiaceae</taxon>
        <taxon>Amycolatopsis</taxon>
    </lineage>
</organism>
<evidence type="ECO:0000256" key="2">
    <source>
        <dbReference type="ARBA" id="ARBA00022525"/>
    </source>
</evidence>
<dbReference type="InterPro" id="IPR023849">
    <property type="entry name" value="TQXA_dom"/>
</dbReference>
<dbReference type="Gene3D" id="1.10.150.480">
    <property type="match status" value="1"/>
</dbReference>
<feature type="domain" description="Gram-positive cocci surface proteins LPxTG" evidence="7">
    <location>
        <begin position="347"/>
        <end position="381"/>
    </location>
</feature>
<evidence type="ECO:0000256" key="5">
    <source>
        <dbReference type="SAM" id="Phobius"/>
    </source>
</evidence>
<dbReference type="PROSITE" id="PS50847">
    <property type="entry name" value="GRAM_POS_ANCHORING"/>
    <property type="match status" value="1"/>
</dbReference>
<dbReference type="InterPro" id="IPR019931">
    <property type="entry name" value="LPXTG_anchor"/>
</dbReference>
<dbReference type="NCBIfam" id="TIGR01167">
    <property type="entry name" value="LPXTG_anchor"/>
    <property type="match status" value="1"/>
</dbReference>
<feature type="transmembrane region" description="Helical" evidence="5">
    <location>
        <begin position="354"/>
        <end position="375"/>
    </location>
</feature>
<evidence type="ECO:0000256" key="3">
    <source>
        <dbReference type="ARBA" id="ARBA00022729"/>
    </source>
</evidence>
<evidence type="ECO:0000256" key="6">
    <source>
        <dbReference type="SAM" id="SignalP"/>
    </source>
</evidence>
<keyword evidence="1" id="KW-0134">Cell wall</keyword>
<dbReference type="NCBIfam" id="TIGR03934">
    <property type="entry name" value="TQXA_dom"/>
    <property type="match status" value="1"/>
</dbReference>
<accession>A0A1H8RD04</accession>
<evidence type="ECO:0000256" key="4">
    <source>
        <dbReference type="ARBA" id="ARBA00023088"/>
    </source>
</evidence>
<dbReference type="STRING" id="394193.SAMN04489732_101741"/>
<evidence type="ECO:0000256" key="1">
    <source>
        <dbReference type="ARBA" id="ARBA00022512"/>
    </source>
</evidence>
<keyword evidence="9" id="KW-1185">Reference proteome</keyword>
<keyword evidence="5" id="KW-0472">Membrane</keyword>
<keyword evidence="2" id="KW-0964">Secreted</keyword>
<dbReference type="InterPro" id="IPR006311">
    <property type="entry name" value="TAT_signal"/>
</dbReference>
<evidence type="ECO:0000259" key="7">
    <source>
        <dbReference type="PROSITE" id="PS50847"/>
    </source>
</evidence>
<keyword evidence="4" id="KW-0572">Peptidoglycan-anchor</keyword>
<dbReference type="RefSeq" id="WP_091612312.1">
    <property type="nucleotide sequence ID" value="NZ_FOEF01000001.1"/>
</dbReference>
<dbReference type="OrthoDB" id="2676146at2"/>